<sequence length="666" mass="75061">MSKSDPIQSIQSPTPFESGPALMSKFDEKPEISHHERHTPTPGNSRPSSRRDPSLNELTAANAKLANPLHGISREQLLRDVERFAEEKNLKHLLPELRKGALVAQDPRSFESIDILEEEDKYHLRRETTHRYSQTFTLYHMVVMGSLAAAVQGMDEAVINGAQIIYPKQFGIGSKSEHDTWLVGLVNSAPYMCCAFVGCWLTEPLNNALGRKKTIFITCLISFLTCIWSAFTNTWWHLFIARFFLGFGIGPKSATVPVYSAECAPANIRGALVMMWQMWTAFGIMFGDLIDVAFFFIPDKPNITGLNWRLMLGSAGIPALLVCLQVMFAPESPRWLIGRGRYQEAYNDLCRLRFSPVQAARDLYYIHVSLAVENEISSGRNRLWEMWSVPRNRNAAIASFIVMFGQQFCGVNVIAYYSSTVFVESGFSQVSALLSSFGFGLINFLFALPAVFTIDTFGRRNLLLFTFPFMAICLLITGFSFWSPTREGQLAGVSLGIYLFGMFYSPGEGPVPFTYSAEAFPLYIRNLGMSFATATTWFFNFVLSITFPSLLSAFKPQGAFGFYAAWCCILWVLILLFVRETKGRTLEELDQVFSLPMHQHAAYGLRQVPYGIRKFLLRQDVKAEKLYETDDDLRASSFDGESERERGNLVRKGGEGDLEKRAEGRT</sequence>
<evidence type="ECO:0000256" key="8">
    <source>
        <dbReference type="SAM" id="MobiDB-lite"/>
    </source>
</evidence>
<dbReference type="InterPro" id="IPR005828">
    <property type="entry name" value="MFS_sugar_transport-like"/>
</dbReference>
<feature type="transmembrane region" description="Helical" evidence="9">
    <location>
        <begin position="527"/>
        <end position="547"/>
    </location>
</feature>
<feature type="transmembrane region" description="Helical" evidence="9">
    <location>
        <begin position="488"/>
        <end position="506"/>
    </location>
</feature>
<feature type="transmembrane region" description="Helical" evidence="9">
    <location>
        <begin position="395"/>
        <end position="418"/>
    </location>
</feature>
<protein>
    <submittedName>
        <fullName evidence="11">MFS domain-containing protein</fullName>
    </submittedName>
</protein>
<evidence type="ECO:0000256" key="9">
    <source>
        <dbReference type="SAM" id="Phobius"/>
    </source>
</evidence>
<keyword evidence="3" id="KW-0813">Transport</keyword>
<dbReference type="SUPFAM" id="SSF103473">
    <property type="entry name" value="MFS general substrate transporter"/>
    <property type="match status" value="1"/>
</dbReference>
<keyword evidence="5 9" id="KW-1133">Transmembrane helix</keyword>
<name>A0AAW0E2P5_9AGAR</name>
<comment type="similarity">
    <text evidence="2">Belongs to the major facilitator superfamily. Sugar transporter (TC 2.A.1.1) family.</text>
</comment>
<dbReference type="PROSITE" id="PS50850">
    <property type="entry name" value="MFS"/>
    <property type="match status" value="1"/>
</dbReference>
<dbReference type="EMBL" id="JAWWNJ010000004">
    <property type="protein sequence ID" value="KAK7058050.1"/>
    <property type="molecule type" value="Genomic_DNA"/>
</dbReference>
<feature type="transmembrane region" description="Helical" evidence="9">
    <location>
        <begin position="559"/>
        <end position="578"/>
    </location>
</feature>
<dbReference type="GO" id="GO:0015791">
    <property type="term" value="P:polyol transmembrane transport"/>
    <property type="evidence" value="ECO:0007669"/>
    <property type="project" value="UniProtKB-ARBA"/>
</dbReference>
<evidence type="ECO:0000256" key="1">
    <source>
        <dbReference type="ARBA" id="ARBA00004141"/>
    </source>
</evidence>
<comment type="subcellular location">
    <subcellularLocation>
        <location evidence="1">Membrane</location>
        <topology evidence="1">Multi-pass membrane protein</topology>
    </subcellularLocation>
</comment>
<dbReference type="Gene3D" id="1.20.1250.20">
    <property type="entry name" value="MFS general substrate transporter like domains"/>
    <property type="match status" value="1"/>
</dbReference>
<feature type="transmembrane region" description="Helical" evidence="9">
    <location>
        <begin position="462"/>
        <end position="482"/>
    </location>
</feature>
<reference evidence="11 12" key="1">
    <citation type="journal article" date="2024" name="J Genomics">
        <title>Draft genome sequencing and assembly of Favolaschia claudopus CIRM-BRFM 2984 isolated from oak limbs.</title>
        <authorList>
            <person name="Navarro D."/>
            <person name="Drula E."/>
            <person name="Chaduli D."/>
            <person name="Cazenave R."/>
            <person name="Ahrendt S."/>
            <person name="Wang J."/>
            <person name="Lipzen A."/>
            <person name="Daum C."/>
            <person name="Barry K."/>
            <person name="Grigoriev I.V."/>
            <person name="Favel A."/>
            <person name="Rosso M.N."/>
            <person name="Martin F."/>
        </authorList>
    </citation>
    <scope>NUCLEOTIDE SEQUENCE [LARGE SCALE GENOMIC DNA]</scope>
    <source>
        <strain evidence="11 12">CIRM-BRFM 2984</strain>
    </source>
</reference>
<organism evidence="11 12">
    <name type="scientific">Favolaschia claudopus</name>
    <dbReference type="NCBI Taxonomy" id="2862362"/>
    <lineage>
        <taxon>Eukaryota</taxon>
        <taxon>Fungi</taxon>
        <taxon>Dikarya</taxon>
        <taxon>Basidiomycota</taxon>
        <taxon>Agaricomycotina</taxon>
        <taxon>Agaricomycetes</taxon>
        <taxon>Agaricomycetidae</taxon>
        <taxon>Agaricales</taxon>
        <taxon>Marasmiineae</taxon>
        <taxon>Mycenaceae</taxon>
        <taxon>Favolaschia</taxon>
    </lineage>
</organism>
<comment type="caution">
    <text evidence="11">The sequence shown here is derived from an EMBL/GenBank/DDBJ whole genome shotgun (WGS) entry which is preliminary data.</text>
</comment>
<proteinExistence type="inferred from homology"/>
<evidence type="ECO:0000256" key="4">
    <source>
        <dbReference type="ARBA" id="ARBA00022692"/>
    </source>
</evidence>
<dbReference type="GO" id="GO:0022857">
    <property type="term" value="F:transmembrane transporter activity"/>
    <property type="evidence" value="ECO:0007669"/>
    <property type="project" value="InterPro"/>
</dbReference>
<feature type="compositionally biased region" description="Basic and acidic residues" evidence="8">
    <location>
        <begin position="641"/>
        <end position="666"/>
    </location>
</feature>
<feature type="transmembrane region" description="Helical" evidence="9">
    <location>
        <begin position="181"/>
        <end position="202"/>
    </location>
</feature>
<dbReference type="GO" id="GO:0016020">
    <property type="term" value="C:membrane"/>
    <property type="evidence" value="ECO:0007669"/>
    <property type="project" value="UniProtKB-SubCell"/>
</dbReference>
<evidence type="ECO:0000256" key="6">
    <source>
        <dbReference type="ARBA" id="ARBA00023136"/>
    </source>
</evidence>
<dbReference type="InterPro" id="IPR003663">
    <property type="entry name" value="Sugar/inositol_transpt"/>
</dbReference>
<dbReference type="PANTHER" id="PTHR48020:SF25">
    <property type="entry name" value="SUGAR TRANSPORTER, PUTATIVE (AFU_ORTHOLOGUE AFUA_7G05830)-RELATED"/>
    <property type="match status" value="1"/>
</dbReference>
<feature type="domain" description="Major facilitator superfamily (MFS) profile" evidence="10">
    <location>
        <begin position="141"/>
        <end position="582"/>
    </location>
</feature>
<dbReference type="PRINTS" id="PR00171">
    <property type="entry name" value="SUGRTRNSPORT"/>
</dbReference>
<dbReference type="GO" id="GO:0015798">
    <property type="term" value="P:myo-inositol transport"/>
    <property type="evidence" value="ECO:0007669"/>
    <property type="project" value="UniProtKB-ARBA"/>
</dbReference>
<dbReference type="NCBIfam" id="TIGR00879">
    <property type="entry name" value="SP"/>
    <property type="match status" value="1"/>
</dbReference>
<evidence type="ECO:0000256" key="2">
    <source>
        <dbReference type="ARBA" id="ARBA00010992"/>
    </source>
</evidence>
<evidence type="ECO:0000256" key="3">
    <source>
        <dbReference type="ARBA" id="ARBA00022448"/>
    </source>
</evidence>
<dbReference type="Pfam" id="PF00083">
    <property type="entry name" value="Sugar_tr"/>
    <property type="match status" value="1"/>
</dbReference>
<feature type="region of interest" description="Disordered" evidence="8">
    <location>
        <begin position="636"/>
        <end position="666"/>
    </location>
</feature>
<feature type="transmembrane region" description="Helical" evidence="9">
    <location>
        <begin position="430"/>
        <end position="450"/>
    </location>
</feature>
<feature type="transmembrane region" description="Helical" evidence="9">
    <location>
        <begin position="214"/>
        <end position="231"/>
    </location>
</feature>
<evidence type="ECO:0000256" key="5">
    <source>
        <dbReference type="ARBA" id="ARBA00022989"/>
    </source>
</evidence>
<dbReference type="FunFam" id="1.20.1250.20:FF:000100">
    <property type="entry name" value="MFS sugar transporter, putative"/>
    <property type="match status" value="1"/>
</dbReference>
<dbReference type="Proteomes" id="UP001362999">
    <property type="component" value="Unassembled WGS sequence"/>
</dbReference>
<dbReference type="InterPro" id="IPR050814">
    <property type="entry name" value="Myo-inositol_Transporter"/>
</dbReference>
<feature type="region of interest" description="Disordered" evidence="8">
    <location>
        <begin position="1"/>
        <end position="54"/>
    </location>
</feature>
<accession>A0AAW0E2P5</accession>
<dbReference type="AlphaFoldDB" id="A0AAW0E2P5"/>
<feature type="compositionally biased region" description="Polar residues" evidence="8">
    <location>
        <begin position="1"/>
        <end position="15"/>
    </location>
</feature>
<feature type="transmembrane region" description="Helical" evidence="9">
    <location>
        <begin position="271"/>
        <end position="296"/>
    </location>
</feature>
<keyword evidence="4 9" id="KW-0812">Transmembrane</keyword>
<keyword evidence="6 9" id="KW-0472">Membrane</keyword>
<dbReference type="InterPro" id="IPR020846">
    <property type="entry name" value="MFS_dom"/>
</dbReference>
<feature type="compositionally biased region" description="Basic and acidic residues" evidence="8">
    <location>
        <begin position="25"/>
        <end position="34"/>
    </location>
</feature>
<comment type="catalytic activity">
    <reaction evidence="7">
        <text>myo-inositol(out) + H(+)(out) = myo-inositol(in) + H(+)(in)</text>
        <dbReference type="Rhea" id="RHEA:60364"/>
        <dbReference type="ChEBI" id="CHEBI:15378"/>
        <dbReference type="ChEBI" id="CHEBI:17268"/>
    </reaction>
</comment>
<gene>
    <name evidence="11" type="ORF">R3P38DRAFT_3253060</name>
</gene>
<evidence type="ECO:0000259" key="10">
    <source>
        <dbReference type="PROSITE" id="PS50850"/>
    </source>
</evidence>
<dbReference type="InterPro" id="IPR036259">
    <property type="entry name" value="MFS_trans_sf"/>
</dbReference>
<evidence type="ECO:0000313" key="11">
    <source>
        <dbReference type="EMBL" id="KAK7058050.1"/>
    </source>
</evidence>
<evidence type="ECO:0000313" key="12">
    <source>
        <dbReference type="Proteomes" id="UP001362999"/>
    </source>
</evidence>
<dbReference type="PANTHER" id="PTHR48020">
    <property type="entry name" value="PROTON MYO-INOSITOL COTRANSPORTER"/>
    <property type="match status" value="1"/>
</dbReference>
<evidence type="ECO:0000256" key="7">
    <source>
        <dbReference type="ARBA" id="ARBA00049119"/>
    </source>
</evidence>
<keyword evidence="12" id="KW-1185">Reference proteome</keyword>